<dbReference type="OrthoDB" id="2476480at2"/>
<reference evidence="2 3" key="1">
    <citation type="submission" date="2018-10" db="EMBL/GenBank/DDBJ databases">
        <title>Phylogenomics of Brevibacillus.</title>
        <authorList>
            <person name="Dunlap C."/>
        </authorList>
    </citation>
    <scope>NUCLEOTIDE SEQUENCE [LARGE SCALE GENOMIC DNA]</scope>
    <source>
        <strain evidence="2 3">DSM 100115</strain>
    </source>
</reference>
<dbReference type="PANTHER" id="PTHR37808">
    <property type="entry name" value="SPORE GERMINATION PROTEIN-LIKE PROTEIN YDZR-RELATED"/>
    <property type="match status" value="1"/>
</dbReference>
<dbReference type="PANTHER" id="PTHR37808:SF3">
    <property type="entry name" value="SPORE GERMINATION PROTEIN GERPA-RELATED"/>
    <property type="match status" value="1"/>
</dbReference>
<feature type="compositionally biased region" description="Low complexity" evidence="1">
    <location>
        <begin position="35"/>
        <end position="44"/>
    </location>
</feature>
<dbReference type="EMBL" id="RHHS01000073">
    <property type="protein sequence ID" value="RNB50879.1"/>
    <property type="molecule type" value="Genomic_DNA"/>
</dbReference>
<organism evidence="2 3">
    <name type="scientific">Brevibacillus gelatini</name>
    <dbReference type="NCBI Taxonomy" id="1655277"/>
    <lineage>
        <taxon>Bacteria</taxon>
        <taxon>Bacillati</taxon>
        <taxon>Bacillota</taxon>
        <taxon>Bacilli</taxon>
        <taxon>Bacillales</taxon>
        <taxon>Paenibacillaceae</taxon>
        <taxon>Brevibacillus</taxon>
    </lineage>
</organism>
<gene>
    <name evidence="2" type="ORF">EDM57_22555</name>
</gene>
<evidence type="ECO:0000313" key="3">
    <source>
        <dbReference type="Proteomes" id="UP000268829"/>
    </source>
</evidence>
<dbReference type="InterPro" id="IPR019618">
    <property type="entry name" value="Spore_germination_GerPA"/>
</dbReference>
<protein>
    <submittedName>
        <fullName evidence="2">Spore germination protein</fullName>
    </submittedName>
</protein>
<evidence type="ECO:0000313" key="2">
    <source>
        <dbReference type="EMBL" id="RNB50879.1"/>
    </source>
</evidence>
<dbReference type="Proteomes" id="UP000268829">
    <property type="component" value="Unassembled WGS sequence"/>
</dbReference>
<name>A0A3M8AIG7_9BACL</name>
<dbReference type="RefSeq" id="WP_122906913.1">
    <property type="nucleotide sequence ID" value="NZ_RHHS01000073.1"/>
</dbReference>
<proteinExistence type="predicted"/>
<feature type="compositionally biased region" description="Polar residues" evidence="1">
    <location>
        <begin position="22"/>
        <end position="34"/>
    </location>
</feature>
<keyword evidence="3" id="KW-1185">Reference proteome</keyword>
<dbReference type="AlphaFoldDB" id="A0A3M8AIG7"/>
<accession>A0A3M8AIG7</accession>
<sequence>MPTFVGNVHIVNNSGTVQFGNTLNNSPKSASKTFSGAGSDNSGNVVNVVTERSETNTWDIGGLKCSRCPMCRKRPGRTRGRKRI</sequence>
<dbReference type="Pfam" id="PF10676">
    <property type="entry name" value="gerPA"/>
    <property type="match status" value="1"/>
</dbReference>
<comment type="caution">
    <text evidence="2">The sequence shown here is derived from an EMBL/GenBank/DDBJ whole genome shotgun (WGS) entry which is preliminary data.</text>
</comment>
<evidence type="ECO:0000256" key="1">
    <source>
        <dbReference type="SAM" id="MobiDB-lite"/>
    </source>
</evidence>
<feature type="region of interest" description="Disordered" evidence="1">
    <location>
        <begin position="22"/>
        <end position="44"/>
    </location>
</feature>